<feature type="transmembrane region" description="Helical" evidence="10">
    <location>
        <begin position="346"/>
        <end position="368"/>
    </location>
</feature>
<evidence type="ECO:0000313" key="13">
    <source>
        <dbReference type="EMBL" id="KAK9913788.1"/>
    </source>
</evidence>
<dbReference type="EMBL" id="JBEDUW010000007">
    <property type="protein sequence ID" value="KAK9913788.1"/>
    <property type="molecule type" value="Genomic_DNA"/>
</dbReference>
<dbReference type="PANTHER" id="PTHR32468:SF108">
    <property type="entry name" value="CATION_H(+) ANTIPORTER 15-LIKE"/>
    <property type="match status" value="1"/>
</dbReference>
<dbReference type="InterPro" id="IPR038770">
    <property type="entry name" value="Na+/solute_symporter_sf"/>
</dbReference>
<feature type="transmembrane region" description="Helical" evidence="10">
    <location>
        <begin position="192"/>
        <end position="211"/>
    </location>
</feature>
<dbReference type="PANTHER" id="PTHR32468">
    <property type="entry name" value="CATION/H + ANTIPORTER"/>
    <property type="match status" value="1"/>
</dbReference>
<feature type="domain" description="Cation/H(+) antiporter central" evidence="12">
    <location>
        <begin position="460"/>
        <end position="590"/>
    </location>
</feature>
<keyword evidence="14" id="KW-1185">Reference proteome</keyword>
<dbReference type="Pfam" id="PF23256">
    <property type="entry name" value="CHX17_2nd"/>
    <property type="match status" value="1"/>
</dbReference>
<keyword evidence="6 10" id="KW-1133">Transmembrane helix</keyword>
<feature type="transmembrane region" description="Helical" evidence="10">
    <location>
        <begin position="33"/>
        <end position="53"/>
    </location>
</feature>
<evidence type="ECO:0000313" key="14">
    <source>
        <dbReference type="Proteomes" id="UP001457282"/>
    </source>
</evidence>
<dbReference type="AlphaFoldDB" id="A0AAW1W2L8"/>
<dbReference type="Pfam" id="PF00999">
    <property type="entry name" value="Na_H_Exchanger"/>
    <property type="match status" value="1"/>
</dbReference>
<dbReference type="GO" id="GO:0015297">
    <property type="term" value="F:antiporter activity"/>
    <property type="evidence" value="ECO:0007669"/>
    <property type="project" value="InterPro"/>
</dbReference>
<evidence type="ECO:0000256" key="8">
    <source>
        <dbReference type="ARBA" id="ARBA00023136"/>
    </source>
</evidence>
<keyword evidence="8 10" id="KW-0472">Membrane</keyword>
<evidence type="ECO:0000256" key="7">
    <source>
        <dbReference type="ARBA" id="ARBA00023065"/>
    </source>
</evidence>
<keyword evidence="4 10" id="KW-0812">Transmembrane</keyword>
<comment type="similarity">
    <text evidence="9">Belongs to the monovalent cation:proton antiporter 2 (CPA2) transporter (TC 2.A.37) family. CHX (TC 2.A.37.4) subfamily.</text>
</comment>
<dbReference type="GO" id="GO:0012505">
    <property type="term" value="C:endomembrane system"/>
    <property type="evidence" value="ECO:0007669"/>
    <property type="project" value="TreeGrafter"/>
</dbReference>
<evidence type="ECO:0008006" key="15">
    <source>
        <dbReference type="Google" id="ProtNLM"/>
    </source>
</evidence>
<evidence type="ECO:0000256" key="1">
    <source>
        <dbReference type="ARBA" id="ARBA00004141"/>
    </source>
</evidence>
<evidence type="ECO:0000256" key="6">
    <source>
        <dbReference type="ARBA" id="ARBA00022989"/>
    </source>
</evidence>
<dbReference type="GO" id="GO:1902600">
    <property type="term" value="P:proton transmembrane transport"/>
    <property type="evidence" value="ECO:0007669"/>
    <property type="project" value="InterPro"/>
</dbReference>
<keyword evidence="2" id="KW-0813">Transport</keyword>
<dbReference type="GO" id="GO:0006813">
    <property type="term" value="P:potassium ion transport"/>
    <property type="evidence" value="ECO:0007669"/>
    <property type="project" value="UniProtKB-KW"/>
</dbReference>
<evidence type="ECO:0000256" key="4">
    <source>
        <dbReference type="ARBA" id="ARBA00022692"/>
    </source>
</evidence>
<evidence type="ECO:0000256" key="9">
    <source>
        <dbReference type="ARBA" id="ARBA00038341"/>
    </source>
</evidence>
<dbReference type="GO" id="GO:0016020">
    <property type="term" value="C:membrane"/>
    <property type="evidence" value="ECO:0007669"/>
    <property type="project" value="UniProtKB-SubCell"/>
</dbReference>
<protein>
    <recommendedName>
        <fullName evidence="15">Cation/H+ exchanger domain-containing protein</fullName>
    </recommendedName>
</protein>
<dbReference type="InterPro" id="IPR006153">
    <property type="entry name" value="Cation/H_exchanger_TM"/>
</dbReference>
<accession>A0AAW1W2L8</accession>
<comment type="caution">
    <text evidence="13">The sequence shown here is derived from an EMBL/GenBank/DDBJ whole genome shotgun (WGS) entry which is preliminary data.</text>
</comment>
<reference evidence="13 14" key="1">
    <citation type="journal article" date="2023" name="G3 (Bethesda)">
        <title>A chromosome-length genome assembly and annotation of blackberry (Rubus argutus, cv. 'Hillquist').</title>
        <authorList>
            <person name="Bruna T."/>
            <person name="Aryal R."/>
            <person name="Dudchenko O."/>
            <person name="Sargent D.J."/>
            <person name="Mead D."/>
            <person name="Buti M."/>
            <person name="Cavallini A."/>
            <person name="Hytonen T."/>
            <person name="Andres J."/>
            <person name="Pham M."/>
            <person name="Weisz D."/>
            <person name="Mascagni F."/>
            <person name="Usai G."/>
            <person name="Natali L."/>
            <person name="Bassil N."/>
            <person name="Fernandez G.E."/>
            <person name="Lomsadze A."/>
            <person name="Armour M."/>
            <person name="Olukolu B."/>
            <person name="Poorten T."/>
            <person name="Britton C."/>
            <person name="Davik J."/>
            <person name="Ashrafi H."/>
            <person name="Aiden E.L."/>
            <person name="Borodovsky M."/>
            <person name="Worthington M."/>
        </authorList>
    </citation>
    <scope>NUCLEOTIDE SEQUENCE [LARGE SCALE GENOMIC DNA]</scope>
    <source>
        <strain evidence="13">PI 553951</strain>
    </source>
</reference>
<dbReference type="InterPro" id="IPR050794">
    <property type="entry name" value="CPA2_transporter"/>
</dbReference>
<evidence type="ECO:0000259" key="12">
    <source>
        <dbReference type="Pfam" id="PF23256"/>
    </source>
</evidence>
<dbReference type="InterPro" id="IPR057291">
    <property type="entry name" value="CHX17_2nd"/>
</dbReference>
<dbReference type="Proteomes" id="UP001457282">
    <property type="component" value="Unassembled WGS sequence"/>
</dbReference>
<sequence length="772" mass="85690">MAPNIQAKSLRVCVPQTDVVSKGIWFNDNPLDYPLPAAMAQIILAVVTSRLLYFLLRPLGQTKFVCNLLGGIILGRSGLGRNQIIMDKMFHEKDAPLLGTMALLGTIYSMFLVAVKFDINMVKRTKLAWRIGVPVLIFTVAVTLSLGYPLASTIPGFNGGMFFPIFCFSFVSFTFFPVIAQALDELNLMNSELGQIAMSSALITELIQWVFSAVQNIVTKKSVTQGGLTFIALVAMTVFTAYAIRPLMLSITKNTPEGQEVKECYVAAILVGVLVMAFVFDAIGCSSMLGAIILGLVIPDGPPLGAALISKSEFLVSELFLPVFYFRVGFRTNVFSISDWNSFNKLQIIIVVSYVAKMVAVTVAALCCKIRLRNSLLLGMMMNIRGIIEMVVFAQWRLLDEQVYTQLVLSVLTVTMIATSSFKPTLPFCILCCVHNEESIRSITSLIEASNPTEANPIFAYIIQAVELVGRAAPLLVPYKKKEGKKFSRINTLTHQMMQAFLNYSESSRGLVLIKSYTMIAPYKSMHETIVRLVDDKLIHLVIVPFHENHNVMTGYNVTASIRQFNINVQEYSPCTVGILVERGLSGRLSLSHFSYNVAAFFIGGPDDREALALAARMSGNQNVVVTVYRLILRKKLNEGNYNEEEEREARLDESMVDEFKMSNIGNDCINWRDMEVEDSVQLMDAIINSQGDYDLVMVGRRHADKSLRDDEEMSSEFVHYAELGMIGDLLASPDFCGGMVNVLVLQESRELSGTYGSSFHSDSSQHSGNRF</sequence>
<dbReference type="Gene3D" id="1.20.1530.20">
    <property type="match status" value="1"/>
</dbReference>
<keyword evidence="3" id="KW-0633">Potassium transport</keyword>
<gene>
    <name evidence="13" type="ORF">M0R45_037597</name>
</gene>
<feature type="transmembrane region" description="Helical" evidence="10">
    <location>
        <begin position="160"/>
        <end position="180"/>
    </location>
</feature>
<keyword evidence="7" id="KW-0406">Ion transport</keyword>
<evidence type="ECO:0000259" key="11">
    <source>
        <dbReference type="Pfam" id="PF00999"/>
    </source>
</evidence>
<organism evidence="13 14">
    <name type="scientific">Rubus argutus</name>
    <name type="common">Southern blackberry</name>
    <dbReference type="NCBI Taxonomy" id="59490"/>
    <lineage>
        <taxon>Eukaryota</taxon>
        <taxon>Viridiplantae</taxon>
        <taxon>Streptophyta</taxon>
        <taxon>Embryophyta</taxon>
        <taxon>Tracheophyta</taxon>
        <taxon>Spermatophyta</taxon>
        <taxon>Magnoliopsida</taxon>
        <taxon>eudicotyledons</taxon>
        <taxon>Gunneridae</taxon>
        <taxon>Pentapetalae</taxon>
        <taxon>rosids</taxon>
        <taxon>fabids</taxon>
        <taxon>Rosales</taxon>
        <taxon>Rosaceae</taxon>
        <taxon>Rosoideae</taxon>
        <taxon>Rosoideae incertae sedis</taxon>
        <taxon>Rubus</taxon>
    </lineage>
</organism>
<dbReference type="GO" id="GO:0006885">
    <property type="term" value="P:regulation of pH"/>
    <property type="evidence" value="ECO:0007669"/>
    <property type="project" value="TreeGrafter"/>
</dbReference>
<evidence type="ECO:0000256" key="5">
    <source>
        <dbReference type="ARBA" id="ARBA00022958"/>
    </source>
</evidence>
<proteinExistence type="inferred from homology"/>
<feature type="transmembrane region" description="Helical" evidence="10">
    <location>
        <begin position="65"/>
        <end position="85"/>
    </location>
</feature>
<feature type="transmembrane region" description="Helical" evidence="10">
    <location>
        <begin position="97"/>
        <end position="115"/>
    </location>
</feature>
<feature type="transmembrane region" description="Helical" evidence="10">
    <location>
        <begin position="265"/>
        <end position="298"/>
    </location>
</feature>
<comment type="subcellular location">
    <subcellularLocation>
        <location evidence="1">Membrane</location>
        <topology evidence="1">Multi-pass membrane protein</topology>
    </subcellularLocation>
</comment>
<name>A0AAW1W2L8_RUBAR</name>
<feature type="domain" description="Cation/H+ exchanger transmembrane" evidence="11">
    <location>
        <begin position="48"/>
        <end position="426"/>
    </location>
</feature>
<feature type="transmembrane region" description="Helical" evidence="10">
    <location>
        <begin position="223"/>
        <end position="244"/>
    </location>
</feature>
<feature type="transmembrane region" description="Helical" evidence="10">
    <location>
        <begin position="127"/>
        <end position="148"/>
    </location>
</feature>
<evidence type="ECO:0000256" key="10">
    <source>
        <dbReference type="SAM" id="Phobius"/>
    </source>
</evidence>
<evidence type="ECO:0000256" key="2">
    <source>
        <dbReference type="ARBA" id="ARBA00022448"/>
    </source>
</evidence>
<keyword evidence="5" id="KW-0630">Potassium</keyword>
<evidence type="ECO:0000256" key="3">
    <source>
        <dbReference type="ARBA" id="ARBA00022538"/>
    </source>
</evidence>
<feature type="transmembrane region" description="Helical" evidence="10">
    <location>
        <begin position="375"/>
        <end position="397"/>
    </location>
</feature>